<dbReference type="KEGG" id="acab:QRX50_39865"/>
<sequence length="83" mass="8691">MATHDMPDSLLGSVAQPQAEATASRSLLIGVLDALETGDVVKPPSTRSGSLQHGFMMLDPVQDTHATNAATVQAIAVLWEALH</sequence>
<gene>
    <name evidence="1" type="ORF">QRX50_39865</name>
</gene>
<name>A0A9Y2ICP5_9PSEU</name>
<dbReference type="AlphaFoldDB" id="A0A9Y2ICP5"/>
<dbReference type="EMBL" id="CP127294">
    <property type="protein sequence ID" value="WIX77504.1"/>
    <property type="molecule type" value="Genomic_DNA"/>
</dbReference>
<protein>
    <submittedName>
        <fullName evidence="1">Uncharacterized protein</fullName>
    </submittedName>
</protein>
<accession>A0A9Y2ICP5</accession>
<dbReference type="Proteomes" id="UP001236014">
    <property type="component" value="Chromosome"/>
</dbReference>
<evidence type="ECO:0000313" key="1">
    <source>
        <dbReference type="EMBL" id="WIX77504.1"/>
    </source>
</evidence>
<organism evidence="1 2">
    <name type="scientific">Amycolatopsis carbonis</name>
    <dbReference type="NCBI Taxonomy" id="715471"/>
    <lineage>
        <taxon>Bacteria</taxon>
        <taxon>Bacillati</taxon>
        <taxon>Actinomycetota</taxon>
        <taxon>Actinomycetes</taxon>
        <taxon>Pseudonocardiales</taxon>
        <taxon>Pseudonocardiaceae</taxon>
        <taxon>Amycolatopsis</taxon>
    </lineage>
</organism>
<reference evidence="1 2" key="1">
    <citation type="submission" date="2023-06" db="EMBL/GenBank/DDBJ databases">
        <authorList>
            <person name="Oyuntsetseg B."/>
            <person name="Kim S.B."/>
        </authorList>
    </citation>
    <scope>NUCLEOTIDE SEQUENCE [LARGE SCALE GENOMIC DNA]</scope>
    <source>
        <strain evidence="1 2">2-15</strain>
    </source>
</reference>
<evidence type="ECO:0000313" key="2">
    <source>
        <dbReference type="Proteomes" id="UP001236014"/>
    </source>
</evidence>
<dbReference type="RefSeq" id="WP_285968245.1">
    <property type="nucleotide sequence ID" value="NZ_CP127294.1"/>
</dbReference>
<keyword evidence="2" id="KW-1185">Reference proteome</keyword>
<proteinExistence type="predicted"/>